<dbReference type="InterPro" id="IPR001119">
    <property type="entry name" value="SLH_dom"/>
</dbReference>
<dbReference type="PROSITE" id="PS51272">
    <property type="entry name" value="SLH"/>
    <property type="match status" value="2"/>
</dbReference>
<keyword evidence="4" id="KW-1185">Reference proteome</keyword>
<evidence type="ECO:0000313" key="3">
    <source>
        <dbReference type="EMBL" id="MFC5469351.1"/>
    </source>
</evidence>
<dbReference type="Pfam" id="PF00395">
    <property type="entry name" value="SLH"/>
    <property type="match status" value="2"/>
</dbReference>
<proteinExistence type="predicted"/>
<dbReference type="Proteomes" id="UP001596105">
    <property type="component" value="Unassembled WGS sequence"/>
</dbReference>
<accession>A0ABW0LXQ3</accession>
<feature type="domain" description="SLH" evidence="2">
    <location>
        <begin position="184"/>
        <end position="247"/>
    </location>
</feature>
<evidence type="ECO:0000313" key="4">
    <source>
        <dbReference type="Proteomes" id="UP001596105"/>
    </source>
</evidence>
<gene>
    <name evidence="3" type="ORF">ACFPPD_11515</name>
</gene>
<comment type="caution">
    <text evidence="3">The sequence shown here is derived from an EMBL/GenBank/DDBJ whole genome shotgun (WGS) entry which is preliminary data.</text>
</comment>
<sequence>MRRLTLIAAIMAMLASGGEFYAQTAQAQTLQAQTAPFKDIKGHWAEKTITEMVGRGILDGFANGTFEPNDPVTVDQFIKMLILSYSDLQQNGERSWNSAFLQSLSADNQTILKQDYRYFTFKPAMVGYWAKPFIDVASDLHFLNKSRYSDFQGPMTRENVAEVIYYTLQETEFLEDSQYSLGLAGAYGDLTSASEREQKFIGESLAKGIMQGYPNGYFGVGDIVTRAQALMLLDRLTNKKKRIAVQPSDLNGLQLAVPTQGGGTRVVVFPDKRMLDGYDVLKQIGQVRGSNHELLNTTLRLFKDQKEKDTVTALSADSSMQQEEAALWLDPQYNSYGVTIRLRDGSLARNQEAIEAFSNFLFSYDAVTFRGWFNDICTAVAAGTKVSSKQFSVGDDAVSVIVDKDTKTVVFSVSRNSD</sequence>
<name>A0ABW0LXQ3_9BACL</name>
<dbReference type="InterPro" id="IPR051465">
    <property type="entry name" value="Cell_Envelope_Struct_Comp"/>
</dbReference>
<feature type="signal peptide" evidence="1">
    <location>
        <begin position="1"/>
        <end position="21"/>
    </location>
</feature>
<dbReference type="EMBL" id="JBHSMH010000030">
    <property type="protein sequence ID" value="MFC5469351.1"/>
    <property type="molecule type" value="Genomic_DNA"/>
</dbReference>
<keyword evidence="1" id="KW-0732">Signal</keyword>
<evidence type="ECO:0000256" key="1">
    <source>
        <dbReference type="SAM" id="SignalP"/>
    </source>
</evidence>
<dbReference type="RefSeq" id="WP_209750541.1">
    <property type="nucleotide sequence ID" value="NZ_JBHSMH010000030.1"/>
</dbReference>
<feature type="chain" id="PRO_5047185978" evidence="1">
    <location>
        <begin position="22"/>
        <end position="418"/>
    </location>
</feature>
<feature type="domain" description="SLH" evidence="2">
    <location>
        <begin position="32"/>
        <end position="95"/>
    </location>
</feature>
<dbReference type="PANTHER" id="PTHR43308">
    <property type="entry name" value="OUTER MEMBRANE PROTEIN ALPHA-RELATED"/>
    <property type="match status" value="1"/>
</dbReference>
<evidence type="ECO:0000259" key="2">
    <source>
        <dbReference type="PROSITE" id="PS51272"/>
    </source>
</evidence>
<organism evidence="3 4">
    <name type="scientific">Cohnella suwonensis</name>
    <dbReference type="NCBI Taxonomy" id="696072"/>
    <lineage>
        <taxon>Bacteria</taxon>
        <taxon>Bacillati</taxon>
        <taxon>Bacillota</taxon>
        <taxon>Bacilli</taxon>
        <taxon>Bacillales</taxon>
        <taxon>Paenibacillaceae</taxon>
        <taxon>Cohnella</taxon>
    </lineage>
</organism>
<protein>
    <submittedName>
        <fullName evidence="3">S-layer homology domain-containing protein</fullName>
    </submittedName>
</protein>
<reference evidence="4" key="1">
    <citation type="journal article" date="2019" name="Int. J. Syst. Evol. Microbiol.">
        <title>The Global Catalogue of Microorganisms (GCM) 10K type strain sequencing project: providing services to taxonomists for standard genome sequencing and annotation.</title>
        <authorList>
            <consortium name="The Broad Institute Genomics Platform"/>
            <consortium name="The Broad Institute Genome Sequencing Center for Infectious Disease"/>
            <person name="Wu L."/>
            <person name="Ma J."/>
        </authorList>
    </citation>
    <scope>NUCLEOTIDE SEQUENCE [LARGE SCALE GENOMIC DNA]</scope>
    <source>
        <strain evidence="4">CCUG 57113</strain>
    </source>
</reference>